<dbReference type="InterPro" id="IPR009839">
    <property type="entry name" value="SseB_N"/>
</dbReference>
<name>A0A6B0TTT8_9RHOB</name>
<evidence type="ECO:0000313" key="2">
    <source>
        <dbReference type="EMBL" id="MXU64652.1"/>
    </source>
</evidence>
<sequence>MTDTPLDRAHAAMEADPANDAARLRFYERLADSELHLLLDAEPEGDRARPLVFELESGPTVLLFDREARMAAFLDAPAPYLTLSGRALVTMLAGQGMALGLNLGVAPSSILLPADAVDWLAATLPDAGEALALRPARFLPPGTLPEAILTALDTKLANMSAVASAAWLVQAEYEDGTRQHLLALVDVPEGAQDGISSAVAEALRFSGVEAGSLDVTFLRRDDPLMDPLGRTGLRFDLPELHMPKAAPLAPGMDPSKPPKLT</sequence>
<evidence type="ECO:0000259" key="1">
    <source>
        <dbReference type="Pfam" id="PF07179"/>
    </source>
</evidence>
<accession>A0A6B0TTT8</accession>
<comment type="caution">
    <text evidence="2">The sequence shown here is derived from an EMBL/GenBank/DDBJ whole genome shotgun (WGS) entry which is preliminary data.</text>
</comment>
<protein>
    <submittedName>
        <fullName evidence="2">SseB family protein</fullName>
    </submittedName>
</protein>
<keyword evidence="3" id="KW-1185">Reference proteome</keyword>
<dbReference type="RefSeq" id="WP_160852243.1">
    <property type="nucleotide sequence ID" value="NZ_WUWG01000001.1"/>
</dbReference>
<dbReference type="Pfam" id="PF07179">
    <property type="entry name" value="SseB"/>
    <property type="match status" value="1"/>
</dbReference>
<proteinExistence type="predicted"/>
<organism evidence="2 3">
    <name type="scientific">Oceanomicrobium pacificus</name>
    <dbReference type="NCBI Taxonomy" id="2692916"/>
    <lineage>
        <taxon>Bacteria</taxon>
        <taxon>Pseudomonadati</taxon>
        <taxon>Pseudomonadota</taxon>
        <taxon>Alphaproteobacteria</taxon>
        <taxon>Rhodobacterales</taxon>
        <taxon>Paracoccaceae</taxon>
        <taxon>Oceanomicrobium</taxon>
    </lineage>
</organism>
<evidence type="ECO:0000313" key="3">
    <source>
        <dbReference type="Proteomes" id="UP000436016"/>
    </source>
</evidence>
<dbReference type="EMBL" id="WUWG01000001">
    <property type="protein sequence ID" value="MXU64652.1"/>
    <property type="molecule type" value="Genomic_DNA"/>
</dbReference>
<gene>
    <name evidence="2" type="ORF">GSH16_04280</name>
</gene>
<dbReference type="AlphaFoldDB" id="A0A6B0TTT8"/>
<reference evidence="2 3" key="1">
    <citation type="submission" date="2019-12" db="EMBL/GenBank/DDBJ databases">
        <title>Strain KN286 was isolated from seawater, which was collected from Caroline Seamount in the tropical western Pacific.</title>
        <authorList>
            <person name="Wang Q."/>
        </authorList>
    </citation>
    <scope>NUCLEOTIDE SEQUENCE [LARGE SCALE GENOMIC DNA]</scope>
    <source>
        <strain evidence="2 3">KN286</strain>
    </source>
</reference>
<feature type="domain" description="SseB protein N-terminal" evidence="1">
    <location>
        <begin position="8"/>
        <end position="118"/>
    </location>
</feature>
<dbReference type="Proteomes" id="UP000436016">
    <property type="component" value="Unassembled WGS sequence"/>
</dbReference>